<reference evidence="4 5" key="1">
    <citation type="submission" date="2018-04" db="EMBL/GenBank/DDBJ databases">
        <authorList>
            <person name="Huttner S."/>
            <person name="Dainat J."/>
        </authorList>
    </citation>
    <scope>NUCLEOTIDE SEQUENCE [LARGE SCALE GENOMIC DNA]</scope>
</reference>
<dbReference type="PANTHER" id="PTHR45737:SF6">
    <property type="entry name" value="VON WILLEBRAND FACTOR A DOMAIN-CONTAINING PROTEIN 5A"/>
    <property type="match status" value="1"/>
</dbReference>
<dbReference type="SMART" id="SM00609">
    <property type="entry name" value="VIT"/>
    <property type="match status" value="1"/>
</dbReference>
<feature type="domain" description="VIT" evidence="3">
    <location>
        <begin position="14"/>
        <end position="146"/>
    </location>
</feature>
<dbReference type="Gene3D" id="3.40.50.410">
    <property type="entry name" value="von Willebrand factor, type A domain"/>
    <property type="match status" value="1"/>
</dbReference>
<feature type="region of interest" description="Disordered" evidence="1">
    <location>
        <begin position="793"/>
        <end position="824"/>
    </location>
</feature>
<feature type="domain" description="VWFA" evidence="2">
    <location>
        <begin position="292"/>
        <end position="473"/>
    </location>
</feature>
<dbReference type="PROSITE" id="PS50234">
    <property type="entry name" value="VWFA"/>
    <property type="match status" value="1"/>
</dbReference>
<feature type="region of interest" description="Disordered" evidence="1">
    <location>
        <begin position="705"/>
        <end position="752"/>
    </location>
</feature>
<dbReference type="InterPro" id="IPR013694">
    <property type="entry name" value="VIT"/>
</dbReference>
<proteinExistence type="predicted"/>
<feature type="compositionally biased region" description="Polar residues" evidence="1">
    <location>
        <begin position="724"/>
        <end position="737"/>
    </location>
</feature>
<dbReference type="InterPro" id="IPR036465">
    <property type="entry name" value="vWFA_dom_sf"/>
</dbReference>
<dbReference type="PANTHER" id="PTHR45737">
    <property type="entry name" value="VON WILLEBRAND FACTOR A DOMAIN-CONTAINING PROTEIN 5A"/>
    <property type="match status" value="1"/>
</dbReference>
<dbReference type="PROSITE" id="PS51468">
    <property type="entry name" value="VIT"/>
    <property type="match status" value="1"/>
</dbReference>
<accession>A0A446B9Q5</accession>
<dbReference type="EMBL" id="OUUZ01000001">
    <property type="protein sequence ID" value="SPQ19229.1"/>
    <property type="molecule type" value="Genomic_DNA"/>
</dbReference>
<evidence type="ECO:0000313" key="4">
    <source>
        <dbReference type="EMBL" id="SPQ19229.1"/>
    </source>
</evidence>
<dbReference type="InterPro" id="IPR002035">
    <property type="entry name" value="VWF_A"/>
</dbReference>
<dbReference type="Pfam" id="PF13768">
    <property type="entry name" value="VWA_3"/>
    <property type="match status" value="1"/>
</dbReference>
<name>A0A446B9Q5_9PEZI</name>
<sequence>MDRWYNHICGVYCLVPAPGHFAPSRQYLPQLTLSAHTKIVSSASRTTLTQTFLNPKPEPIPELRYTFPLRDGVSVVGFVCTINGDRIIRGVVKEREEAKRTFQAAVDRGETAGLLEQLPEASDVFTTTVGNVPAKATIKIDITYLEELRHDAELDGVRFTIPTHIAPRYGSYPGQLLRSSDVDSSAGIRIVVDVEMPNGSNIKSVQSPSHPIAVTLGNTSTGASSGADMSLQKASATLALNTMELDKDFVLLVAANTGNPSAVLETHPTIPNHRALMATLVPKFSLPSSRPEIVFLCDRSGSMGQGNKIPNLKSALHLFLKSLPVGVKLNICSFGTSHEFLFPDGSRPYDAFTLEEATRYVNTFAANFGGTEILRSLKDVFGKRYRDMDLEVFLLTDGDVWNQNAVFRLVNEQVAESKGTIRVFSLGIGGDASHALVEGVAAAGNGFAQFVGEHENMNSKVVRMLKAALTPHVSDYTLEIKYGKEPEVDTNASTGSSDDDFEIVEKAMDALALDVQNPGQTPEQKEAPPKKPISLFDENVDLDMEMADASAAAGGRYSHVPPVPEPKLLQAPFVIPALYPFSRTTVYLLLSPDTAQKQPKSVVLRGTSLHGPLELEIPVTVLSERGETIHQLAARKAVKELEEGRGWIYHARDATQSPSPLLKDRYPGLFSDMVEREAVRLGVTYQVGGKWCSFVAIDPNDEGATKTPISSGFQFEKDSRIPPGSSSAPFQHGIQQSAPAPPPPPPAAGAASRTSALFSLGMSQPAARRAPPVARNDLLDLELGREHAPGATVLDGAVEGDNNNNAQKADQHRPATASSSASASASEGDKLAQLVALQTFTGAWRWDEGLLELLGFQRPKFVAARAAAADLVGASDRLATALVLAFLELRLADRRDEWEMLADKAREWLDEDLRNGGVFTLEVYCEKARTLLLCGDGSMLK</sequence>
<dbReference type="SUPFAM" id="SSF53300">
    <property type="entry name" value="vWA-like"/>
    <property type="match status" value="1"/>
</dbReference>
<organism evidence="4 5">
    <name type="scientific">Thermothielavioides terrestris</name>
    <dbReference type="NCBI Taxonomy" id="2587410"/>
    <lineage>
        <taxon>Eukaryota</taxon>
        <taxon>Fungi</taxon>
        <taxon>Dikarya</taxon>
        <taxon>Ascomycota</taxon>
        <taxon>Pezizomycotina</taxon>
        <taxon>Sordariomycetes</taxon>
        <taxon>Sordariomycetidae</taxon>
        <taxon>Sordariales</taxon>
        <taxon>Chaetomiaceae</taxon>
        <taxon>Thermothielavioides</taxon>
    </lineage>
</organism>
<evidence type="ECO:0000259" key="3">
    <source>
        <dbReference type="PROSITE" id="PS51468"/>
    </source>
</evidence>
<protein>
    <submittedName>
        <fullName evidence="4">6307427a-d366-431c-beec-b3ba1294b45f</fullName>
    </submittedName>
</protein>
<gene>
    <name evidence="4" type="ORF">TT172_LOCUS1648</name>
</gene>
<evidence type="ECO:0000259" key="2">
    <source>
        <dbReference type="PROSITE" id="PS50234"/>
    </source>
</evidence>
<evidence type="ECO:0000256" key="1">
    <source>
        <dbReference type="SAM" id="MobiDB-lite"/>
    </source>
</evidence>
<evidence type="ECO:0000313" key="5">
    <source>
        <dbReference type="Proteomes" id="UP000289323"/>
    </source>
</evidence>
<dbReference type="Proteomes" id="UP000289323">
    <property type="component" value="Unassembled WGS sequence"/>
</dbReference>
<dbReference type="Pfam" id="PF08487">
    <property type="entry name" value="VIT"/>
    <property type="match status" value="1"/>
</dbReference>
<dbReference type="AlphaFoldDB" id="A0A446B9Q5"/>
<dbReference type="SMART" id="SM00327">
    <property type="entry name" value="VWA"/>
    <property type="match status" value="1"/>
</dbReference>